<evidence type="ECO:0000256" key="5">
    <source>
        <dbReference type="ARBA" id="ARBA00022692"/>
    </source>
</evidence>
<dbReference type="GO" id="GO:0015740">
    <property type="term" value="P:C4-dicarboxylate transport"/>
    <property type="evidence" value="ECO:0007669"/>
    <property type="project" value="TreeGrafter"/>
</dbReference>
<evidence type="ECO:0000313" key="12">
    <source>
        <dbReference type="Proteomes" id="UP000094609"/>
    </source>
</evidence>
<feature type="transmembrane region" description="Helical" evidence="9">
    <location>
        <begin position="90"/>
        <end position="112"/>
    </location>
</feature>
<keyword evidence="6 9" id="KW-1133">Transmembrane helix</keyword>
<dbReference type="GO" id="GO:0022857">
    <property type="term" value="F:transmembrane transporter activity"/>
    <property type="evidence" value="ECO:0007669"/>
    <property type="project" value="TreeGrafter"/>
</dbReference>
<evidence type="ECO:0000313" key="11">
    <source>
        <dbReference type="EMBL" id="AOO66026.1"/>
    </source>
</evidence>
<evidence type="ECO:0000256" key="2">
    <source>
        <dbReference type="ARBA" id="ARBA00022448"/>
    </source>
</evidence>
<evidence type="ECO:0000256" key="8">
    <source>
        <dbReference type="ARBA" id="ARBA00038436"/>
    </source>
</evidence>
<dbReference type="KEGG" id="shal:SHALO_2265"/>
<dbReference type="InterPro" id="IPR007387">
    <property type="entry name" value="TRAP_DctQ"/>
</dbReference>
<comment type="subcellular location">
    <subcellularLocation>
        <location evidence="1">Cell inner membrane</location>
        <topology evidence="1">Multi-pass membrane protein</topology>
    </subcellularLocation>
</comment>
<feature type="transmembrane region" description="Helical" evidence="9">
    <location>
        <begin position="12"/>
        <end position="33"/>
    </location>
</feature>
<evidence type="ECO:0000256" key="4">
    <source>
        <dbReference type="ARBA" id="ARBA00022519"/>
    </source>
</evidence>
<keyword evidence="12" id="KW-1185">Reference proteome</keyword>
<dbReference type="PANTHER" id="PTHR35011:SF10">
    <property type="entry name" value="TRAP TRANSPORTER SMALL PERMEASE PROTEIN"/>
    <property type="match status" value="1"/>
</dbReference>
<keyword evidence="4" id="KW-0997">Cell inner membrane</keyword>
<evidence type="ECO:0000256" key="3">
    <source>
        <dbReference type="ARBA" id="ARBA00022475"/>
    </source>
</evidence>
<organism evidence="11 12">
    <name type="scientific">Sulfurospirillum halorespirans DSM 13726</name>
    <dbReference type="NCBI Taxonomy" id="1193502"/>
    <lineage>
        <taxon>Bacteria</taxon>
        <taxon>Pseudomonadati</taxon>
        <taxon>Campylobacterota</taxon>
        <taxon>Epsilonproteobacteria</taxon>
        <taxon>Campylobacterales</taxon>
        <taxon>Sulfurospirillaceae</taxon>
        <taxon>Sulfurospirillum</taxon>
    </lineage>
</organism>
<feature type="domain" description="Tripartite ATP-independent periplasmic transporters DctQ component" evidence="10">
    <location>
        <begin position="27"/>
        <end position="157"/>
    </location>
</feature>
<dbReference type="Proteomes" id="UP000094609">
    <property type="component" value="Chromosome"/>
</dbReference>
<dbReference type="InterPro" id="IPR055348">
    <property type="entry name" value="DctQ"/>
</dbReference>
<proteinExistence type="inferred from homology"/>
<keyword evidence="5 9" id="KW-0812">Transmembrane</keyword>
<feature type="transmembrane region" description="Helical" evidence="9">
    <location>
        <begin position="53"/>
        <end position="69"/>
    </location>
</feature>
<dbReference type="EMBL" id="CP017111">
    <property type="protein sequence ID" value="AOO66026.1"/>
    <property type="molecule type" value="Genomic_DNA"/>
</dbReference>
<comment type="similarity">
    <text evidence="8">Belongs to the TRAP transporter small permease family.</text>
</comment>
<dbReference type="AlphaFoldDB" id="A0A1D7TM06"/>
<evidence type="ECO:0000256" key="6">
    <source>
        <dbReference type="ARBA" id="ARBA00022989"/>
    </source>
</evidence>
<feature type="transmembrane region" description="Helical" evidence="9">
    <location>
        <begin position="132"/>
        <end position="155"/>
    </location>
</feature>
<keyword evidence="7 9" id="KW-0472">Membrane</keyword>
<dbReference type="STRING" id="1193502.SHALO_2265"/>
<evidence type="ECO:0000256" key="9">
    <source>
        <dbReference type="SAM" id="Phobius"/>
    </source>
</evidence>
<name>A0A1D7TM06_9BACT</name>
<reference evidence="12" key="1">
    <citation type="submission" date="2016-08" db="EMBL/GenBank/DDBJ databases">
        <title>Complete genome sequence of the organohalide-respiring Epsilonproteobacterium Sulfurospirillum halorespirans.</title>
        <authorList>
            <person name="Goris T."/>
            <person name="Zimmermann J."/>
            <person name="Schenz B."/>
            <person name="Lemos M."/>
            <person name="Hackermueller J."/>
            <person name="Diekert G."/>
        </authorList>
    </citation>
    <scope>NUCLEOTIDE SEQUENCE [LARGE SCALE GENOMIC DNA]</scope>
    <source>
        <strain>DSM 13726</strain>
        <strain evidence="12">PCE-M2</strain>
    </source>
</reference>
<keyword evidence="2" id="KW-0813">Transport</keyword>
<protein>
    <recommendedName>
        <fullName evidence="10">Tripartite ATP-independent periplasmic transporters DctQ component domain-containing protein</fullName>
    </recommendedName>
</protein>
<gene>
    <name evidence="11" type="ORF">SHALO_2265</name>
</gene>
<dbReference type="PANTHER" id="PTHR35011">
    <property type="entry name" value="2,3-DIKETO-L-GULONATE TRAP TRANSPORTER SMALL PERMEASE PROTEIN YIAM"/>
    <property type="match status" value="1"/>
</dbReference>
<dbReference type="PATRIC" id="fig|1193502.14.peg.2293"/>
<dbReference type="RefSeq" id="WP_069478632.1">
    <property type="nucleotide sequence ID" value="NZ_CP017111.1"/>
</dbReference>
<evidence type="ECO:0000256" key="1">
    <source>
        <dbReference type="ARBA" id="ARBA00004429"/>
    </source>
</evidence>
<dbReference type="GO" id="GO:0005886">
    <property type="term" value="C:plasma membrane"/>
    <property type="evidence" value="ECO:0007669"/>
    <property type="project" value="UniProtKB-SubCell"/>
</dbReference>
<accession>A0A1D7TM06</accession>
<dbReference type="Pfam" id="PF04290">
    <property type="entry name" value="DctQ"/>
    <property type="match status" value="1"/>
</dbReference>
<evidence type="ECO:0000259" key="10">
    <source>
        <dbReference type="Pfam" id="PF04290"/>
    </source>
</evidence>
<evidence type="ECO:0000256" key="7">
    <source>
        <dbReference type="ARBA" id="ARBA00023136"/>
    </source>
</evidence>
<keyword evidence="3" id="KW-1003">Cell membrane</keyword>
<sequence>MRHFFIETARKLSLGGVFIASILLIMLVALILVEITLRYFFNTSTMRADEYSGYLYLALVCFGFGHTFLRDGHIRITFLTAKLSTKASSWVDIFAGLSTVGLLLFIFYRTVLLTWDSYQTGVVSEGVSATPLFIPQLALPLGFALFSMAVIAFILQRMGHHDC</sequence>